<evidence type="ECO:0000313" key="1">
    <source>
        <dbReference type="EMBL" id="CBI82367.1"/>
    </source>
</evidence>
<organism evidence="1">
    <name type="scientific">Bartonella schoenbuchensis (strain DSM 13525 / NCTC 13165 / R1)</name>
    <dbReference type="NCBI Taxonomy" id="687861"/>
    <lineage>
        <taxon>Bacteria</taxon>
        <taxon>Pseudomonadati</taxon>
        <taxon>Pseudomonadota</taxon>
        <taxon>Alphaproteobacteria</taxon>
        <taxon>Hyphomicrobiales</taxon>
        <taxon>Bartonellaceae</taxon>
        <taxon>Bartonella</taxon>
    </lineage>
</organism>
<sequence>MSESLQEGQSALEGYLLKGRGEQGVKKYLAIILDASAVLLEIVMDVCQIRERKLNKRKQIEESLKTVTRDWK</sequence>
<gene>
    <name evidence="1" type="ORF">B11C_40222</name>
</gene>
<accession>E6YZS9</accession>
<proteinExistence type="predicted"/>
<dbReference type="AlphaFoldDB" id="E6YZS9"/>
<dbReference type="EMBL" id="FN645509">
    <property type="protein sequence ID" value="CBI82367.1"/>
    <property type="molecule type" value="Genomic_DNA"/>
</dbReference>
<protein>
    <submittedName>
        <fullName evidence="1">Uncharacterized protein</fullName>
    </submittedName>
</protein>
<name>E6YZS9_BARSR</name>
<reference evidence="1" key="1">
    <citation type="journal article" date="2011" name="PLoS Genet.">
        <title>Parallel evolution of a type IV secretion system in radiating lineages of the host-restricted bacterial pathogen Bartonella.</title>
        <authorList>
            <person name="Engel P."/>
            <person name="Salzburger W."/>
            <person name="Liesch M."/>
            <person name="Chang C.C."/>
            <person name="Maruyama S."/>
            <person name="Lanz C."/>
            <person name="Calteau A."/>
            <person name="Lajus A."/>
            <person name="Medigue C."/>
            <person name="Schuster S.C."/>
            <person name="Dehio C."/>
        </authorList>
    </citation>
    <scope>NUCLEOTIDE SEQUENCE</scope>
    <source>
        <strain evidence="1">R1</strain>
    </source>
</reference>
<dbReference type="RefSeq" id="WP_078689854.1">
    <property type="nucleotide sequence ID" value="NZ_CP019789.1"/>
</dbReference>